<dbReference type="FunFam" id="1.10.630.10:FF:000042">
    <property type="entry name" value="Cytochrome P450"/>
    <property type="match status" value="1"/>
</dbReference>
<sequence>MFWFLVLIVFIMAYHLYTIKYFKYWERKGVKQKSTYPPFGDAADTLIKGYPFSEAVMRIYNRFPNSRYTGFYQFSIAVLMLRDPDLIKQMYVKDYEHFLDHTQILSTDIDPMWNKNLFSLKGQKWKEMRSTLSPSFTSSKIRQMFVLMDKCAEYFMSNMTQTCEDLMEMDLKDVFTRYANDIIATTAFGIQIDSMKERDNEFYIRGRQTSDFTGFWKHIRLTLSVFIPPVGKIIKGAIFDDKVSTFFRKIIKQTLEYRQTHNIDRPDMLNLLMNARKEKEETKIKENSYSAVEEQLESKLFQKTKMDLSLEDITSQALFFFFAGFETVSSTLCFMAYELATNPDVQRTLIEEFDEFKSKNEEVTYEGLSKLRYFDMVLSETLRKWPVMNILERKCNKPYIIQPKFIDETPVHLTTDNSVWVPIWALHHDPKYWKMPEKFDPQRFSSENKEKIVPYTYMPFGVGPRNCIGSRFAIIEIKVIIYRLLTNFEIVPIKRSVIPIELNRNSFILNAKNGFWFGLKKRKASNNL</sequence>
<gene>
    <name evidence="15" type="ORF">WA026_010852</name>
</gene>
<dbReference type="SUPFAM" id="SSF48264">
    <property type="entry name" value="Cytochrome P450"/>
    <property type="match status" value="1"/>
</dbReference>
<dbReference type="EMBL" id="JARQZJ010000095">
    <property type="protein sequence ID" value="KAK9885356.1"/>
    <property type="molecule type" value="Genomic_DNA"/>
</dbReference>
<organism evidence="15 16">
    <name type="scientific">Henosepilachna vigintioctopunctata</name>
    <dbReference type="NCBI Taxonomy" id="420089"/>
    <lineage>
        <taxon>Eukaryota</taxon>
        <taxon>Metazoa</taxon>
        <taxon>Ecdysozoa</taxon>
        <taxon>Arthropoda</taxon>
        <taxon>Hexapoda</taxon>
        <taxon>Insecta</taxon>
        <taxon>Pterygota</taxon>
        <taxon>Neoptera</taxon>
        <taxon>Endopterygota</taxon>
        <taxon>Coleoptera</taxon>
        <taxon>Polyphaga</taxon>
        <taxon>Cucujiformia</taxon>
        <taxon>Coccinelloidea</taxon>
        <taxon>Coccinellidae</taxon>
        <taxon>Epilachninae</taxon>
        <taxon>Epilachnini</taxon>
        <taxon>Henosepilachna</taxon>
    </lineage>
</organism>
<name>A0AAW1UP72_9CUCU</name>
<proteinExistence type="inferred from homology"/>
<evidence type="ECO:0000313" key="16">
    <source>
        <dbReference type="Proteomes" id="UP001431783"/>
    </source>
</evidence>
<dbReference type="InterPro" id="IPR036396">
    <property type="entry name" value="Cyt_P450_sf"/>
</dbReference>
<comment type="subcellular location">
    <subcellularLocation>
        <location evidence="3">Endoplasmic reticulum membrane</location>
        <topology evidence="3">Peripheral membrane protein</topology>
    </subcellularLocation>
    <subcellularLocation>
        <location evidence="2">Microsome membrane</location>
        <topology evidence="2">Peripheral membrane protein</topology>
    </subcellularLocation>
</comment>
<keyword evidence="11 14" id="KW-0503">Monooxygenase</keyword>
<feature type="binding site" description="axial binding residue" evidence="13">
    <location>
        <position position="467"/>
    </location>
    <ligand>
        <name>heme</name>
        <dbReference type="ChEBI" id="CHEBI:30413"/>
    </ligand>
    <ligandPart>
        <name>Fe</name>
        <dbReference type="ChEBI" id="CHEBI:18248"/>
    </ligandPart>
</feature>
<dbReference type="GO" id="GO:0020037">
    <property type="term" value="F:heme binding"/>
    <property type="evidence" value="ECO:0007669"/>
    <property type="project" value="InterPro"/>
</dbReference>
<dbReference type="GO" id="GO:0004497">
    <property type="term" value="F:monooxygenase activity"/>
    <property type="evidence" value="ECO:0007669"/>
    <property type="project" value="UniProtKB-KW"/>
</dbReference>
<dbReference type="Proteomes" id="UP001431783">
    <property type="component" value="Unassembled WGS sequence"/>
</dbReference>
<keyword evidence="7" id="KW-0256">Endoplasmic reticulum</keyword>
<keyword evidence="10 13" id="KW-0408">Iron</keyword>
<protein>
    <recommendedName>
        <fullName evidence="17">Cytochrome P450</fullName>
    </recommendedName>
</protein>
<evidence type="ECO:0000256" key="7">
    <source>
        <dbReference type="ARBA" id="ARBA00022824"/>
    </source>
</evidence>
<dbReference type="InterPro" id="IPR002401">
    <property type="entry name" value="Cyt_P450_E_grp-I"/>
</dbReference>
<dbReference type="AlphaFoldDB" id="A0AAW1UP72"/>
<reference evidence="15 16" key="1">
    <citation type="submission" date="2023-03" db="EMBL/GenBank/DDBJ databases">
        <title>Genome insight into feeding habits of ladybird beetles.</title>
        <authorList>
            <person name="Li H.-S."/>
            <person name="Huang Y.-H."/>
            <person name="Pang H."/>
        </authorList>
    </citation>
    <scope>NUCLEOTIDE SEQUENCE [LARGE SCALE GENOMIC DNA]</scope>
    <source>
        <strain evidence="15">SYSU_2023b</strain>
        <tissue evidence="15">Whole body</tissue>
    </source>
</reference>
<evidence type="ECO:0000256" key="1">
    <source>
        <dbReference type="ARBA" id="ARBA00001971"/>
    </source>
</evidence>
<dbReference type="InterPro" id="IPR050476">
    <property type="entry name" value="Insect_CytP450_Detox"/>
</dbReference>
<evidence type="ECO:0000256" key="10">
    <source>
        <dbReference type="ARBA" id="ARBA00023004"/>
    </source>
</evidence>
<dbReference type="GO" id="GO:0005506">
    <property type="term" value="F:iron ion binding"/>
    <property type="evidence" value="ECO:0007669"/>
    <property type="project" value="InterPro"/>
</dbReference>
<evidence type="ECO:0000256" key="2">
    <source>
        <dbReference type="ARBA" id="ARBA00004174"/>
    </source>
</evidence>
<dbReference type="InterPro" id="IPR017972">
    <property type="entry name" value="Cyt_P450_CS"/>
</dbReference>
<comment type="caution">
    <text evidence="15">The sequence shown here is derived from an EMBL/GenBank/DDBJ whole genome shotgun (WGS) entry which is preliminary data.</text>
</comment>
<keyword evidence="12" id="KW-0472">Membrane</keyword>
<dbReference type="PANTHER" id="PTHR24292">
    <property type="entry name" value="CYTOCHROME P450"/>
    <property type="match status" value="1"/>
</dbReference>
<dbReference type="PRINTS" id="PR00463">
    <property type="entry name" value="EP450I"/>
</dbReference>
<keyword evidence="8" id="KW-0492">Microsome</keyword>
<accession>A0AAW1UP72</accession>
<evidence type="ECO:0000256" key="12">
    <source>
        <dbReference type="ARBA" id="ARBA00023136"/>
    </source>
</evidence>
<keyword evidence="16" id="KW-1185">Reference proteome</keyword>
<dbReference type="Pfam" id="PF00067">
    <property type="entry name" value="p450"/>
    <property type="match status" value="1"/>
</dbReference>
<comment type="similarity">
    <text evidence="4 14">Belongs to the cytochrome P450 family.</text>
</comment>
<dbReference type="Gene3D" id="1.10.630.10">
    <property type="entry name" value="Cytochrome P450"/>
    <property type="match status" value="1"/>
</dbReference>
<keyword evidence="5 13" id="KW-0349">Heme</keyword>
<evidence type="ECO:0000256" key="13">
    <source>
        <dbReference type="PIRSR" id="PIRSR602401-1"/>
    </source>
</evidence>
<dbReference type="PANTHER" id="PTHR24292:SF54">
    <property type="entry name" value="CYP9F3-RELATED"/>
    <property type="match status" value="1"/>
</dbReference>
<evidence type="ECO:0000256" key="9">
    <source>
        <dbReference type="ARBA" id="ARBA00023002"/>
    </source>
</evidence>
<evidence type="ECO:0000256" key="11">
    <source>
        <dbReference type="ARBA" id="ARBA00023033"/>
    </source>
</evidence>
<keyword evidence="6 13" id="KW-0479">Metal-binding</keyword>
<dbReference type="InterPro" id="IPR001128">
    <property type="entry name" value="Cyt_P450"/>
</dbReference>
<evidence type="ECO:0000256" key="5">
    <source>
        <dbReference type="ARBA" id="ARBA00022617"/>
    </source>
</evidence>
<evidence type="ECO:0000256" key="3">
    <source>
        <dbReference type="ARBA" id="ARBA00004406"/>
    </source>
</evidence>
<evidence type="ECO:0000256" key="6">
    <source>
        <dbReference type="ARBA" id="ARBA00022723"/>
    </source>
</evidence>
<keyword evidence="9 14" id="KW-0560">Oxidoreductase</keyword>
<dbReference type="CDD" id="cd11056">
    <property type="entry name" value="CYP6-like"/>
    <property type="match status" value="1"/>
</dbReference>
<dbReference type="GO" id="GO:0016705">
    <property type="term" value="F:oxidoreductase activity, acting on paired donors, with incorporation or reduction of molecular oxygen"/>
    <property type="evidence" value="ECO:0007669"/>
    <property type="project" value="InterPro"/>
</dbReference>
<comment type="cofactor">
    <cofactor evidence="1 13">
        <name>heme</name>
        <dbReference type="ChEBI" id="CHEBI:30413"/>
    </cofactor>
</comment>
<evidence type="ECO:0000256" key="4">
    <source>
        <dbReference type="ARBA" id="ARBA00010617"/>
    </source>
</evidence>
<dbReference type="PROSITE" id="PS00086">
    <property type="entry name" value="CYTOCHROME_P450"/>
    <property type="match status" value="1"/>
</dbReference>
<evidence type="ECO:0000313" key="15">
    <source>
        <dbReference type="EMBL" id="KAK9885356.1"/>
    </source>
</evidence>
<evidence type="ECO:0008006" key="17">
    <source>
        <dbReference type="Google" id="ProtNLM"/>
    </source>
</evidence>
<dbReference type="PRINTS" id="PR00385">
    <property type="entry name" value="P450"/>
</dbReference>
<dbReference type="GO" id="GO:0005789">
    <property type="term" value="C:endoplasmic reticulum membrane"/>
    <property type="evidence" value="ECO:0007669"/>
    <property type="project" value="UniProtKB-SubCell"/>
</dbReference>
<evidence type="ECO:0000256" key="14">
    <source>
        <dbReference type="RuleBase" id="RU000461"/>
    </source>
</evidence>
<evidence type="ECO:0000256" key="8">
    <source>
        <dbReference type="ARBA" id="ARBA00022848"/>
    </source>
</evidence>